<protein>
    <recommendedName>
        <fullName evidence="4">Large ribosomal subunit protein eL20 domain-containing protein</fullName>
    </recommendedName>
</protein>
<dbReference type="HAMAP" id="MF_00273">
    <property type="entry name" value="Ribosomal_eL20"/>
    <property type="match status" value="1"/>
</dbReference>
<dbReference type="Gene3D" id="3.10.20.10">
    <property type="match status" value="2"/>
</dbReference>
<dbReference type="InterPro" id="IPR028877">
    <property type="entry name" value="Ribosomal_eL20"/>
</dbReference>
<evidence type="ECO:0000256" key="1">
    <source>
        <dbReference type="ARBA" id="ARBA00009362"/>
    </source>
</evidence>
<dbReference type="Pfam" id="PF01775">
    <property type="entry name" value="Ribosomal_L18A"/>
    <property type="match status" value="1"/>
</dbReference>
<reference evidence="5" key="1">
    <citation type="submission" date="2023-10" db="EMBL/GenBank/DDBJ databases">
        <authorList>
            <person name="Chen Y."/>
            <person name="Shah S."/>
            <person name="Dougan E. K."/>
            <person name="Thang M."/>
            <person name="Chan C."/>
        </authorList>
    </citation>
    <scope>NUCLEOTIDE SEQUENCE [LARGE SCALE GENOMIC DNA]</scope>
</reference>
<keyword evidence="6" id="KW-1185">Reference proteome</keyword>
<organism evidence="5 6">
    <name type="scientific">Prorocentrum cordatum</name>
    <dbReference type="NCBI Taxonomy" id="2364126"/>
    <lineage>
        <taxon>Eukaryota</taxon>
        <taxon>Sar</taxon>
        <taxon>Alveolata</taxon>
        <taxon>Dinophyceae</taxon>
        <taxon>Prorocentrales</taxon>
        <taxon>Prorocentraceae</taxon>
        <taxon>Prorocentrum</taxon>
    </lineage>
</organism>
<accession>A0ABN9TCB2</accession>
<keyword evidence="2" id="KW-0689">Ribosomal protein</keyword>
<dbReference type="PANTHER" id="PTHR10052">
    <property type="entry name" value="60S RIBOSOMAL PROTEIN L18A"/>
    <property type="match status" value="1"/>
</dbReference>
<dbReference type="PIRSF" id="PIRSF002190">
    <property type="entry name" value="Ribosomal_L18a"/>
    <property type="match status" value="1"/>
</dbReference>
<evidence type="ECO:0000313" key="6">
    <source>
        <dbReference type="Proteomes" id="UP001189429"/>
    </source>
</evidence>
<dbReference type="Proteomes" id="UP001189429">
    <property type="component" value="Unassembled WGS sequence"/>
</dbReference>
<gene>
    <name evidence="5" type="ORF">PCOR1329_LOCUS37321</name>
</gene>
<keyword evidence="3" id="KW-0687">Ribonucleoprotein</keyword>
<evidence type="ECO:0000259" key="4">
    <source>
        <dbReference type="Pfam" id="PF01775"/>
    </source>
</evidence>
<dbReference type="InterPro" id="IPR023573">
    <property type="entry name" value="Ribosomal_eL20_dom"/>
</dbReference>
<dbReference type="InterPro" id="IPR021138">
    <property type="entry name" value="Ribosomal_eL20_eukaryotes"/>
</dbReference>
<proteinExistence type="inferred from homology"/>
<evidence type="ECO:0000256" key="2">
    <source>
        <dbReference type="ARBA" id="ARBA00022980"/>
    </source>
</evidence>
<name>A0ABN9TCB2_9DINO</name>
<dbReference type="SUPFAM" id="SSF160374">
    <property type="entry name" value="RplX-like"/>
    <property type="match status" value="1"/>
</dbReference>
<feature type="domain" description="Large ribosomal subunit protein eL20" evidence="4">
    <location>
        <begin position="14"/>
        <end position="160"/>
    </location>
</feature>
<comment type="caution">
    <text evidence="5">The sequence shown here is derived from an EMBL/GenBank/DDBJ whole genome shotgun (WGS) entry which is preliminary data.</text>
</comment>
<comment type="similarity">
    <text evidence="1">Belongs to the eukaryotic ribosomal protein eL20 family.</text>
</comment>
<dbReference type="EMBL" id="CAUYUJ010014525">
    <property type="protein sequence ID" value="CAK0842524.1"/>
    <property type="molecule type" value="Genomic_DNA"/>
</dbReference>
<evidence type="ECO:0000256" key="3">
    <source>
        <dbReference type="ARBA" id="ARBA00023274"/>
    </source>
</evidence>
<sequence>MGKFAVDPSLAMKMHQYQIVGRAAPTPKNPTPKIYRMRMFAKNKVLAKSRFWYPAAWGPSPPLAMGQEGKKHTDTINPDFMKKLNKAKKSGGELLAVNELFDRGPTKVKNYGVWLRYESRTDTHNMYKEFRDITINGAISQLYQEMAGRHRAQAGSIQIIHATAIPASACRRDHVTEMHDSGLKYPVITKLPLVAKRLRTTFKASRPMTFVR</sequence>
<evidence type="ECO:0000313" key="5">
    <source>
        <dbReference type="EMBL" id="CAK0842524.1"/>
    </source>
</evidence>